<evidence type="ECO:0000256" key="9">
    <source>
        <dbReference type="ARBA" id="ARBA00023317"/>
    </source>
</evidence>
<dbReference type="InterPro" id="IPR016067">
    <property type="entry name" value="S-AdoMet_deCO2ase_core"/>
</dbReference>
<name>A0A1F5G4A2_9BACT</name>
<evidence type="ECO:0000256" key="3">
    <source>
        <dbReference type="ARBA" id="ARBA00022813"/>
    </source>
</evidence>
<dbReference type="SUPFAM" id="SSF56276">
    <property type="entry name" value="S-adenosylmethionine decarboxylase"/>
    <property type="match status" value="1"/>
</dbReference>
<sequence>MKGFGLHLTLDGYGDRQDLLADSKLVREVLNSLPNLLQMRKILEPKVLWYDGGEKPEDRGVSGFVMIAESHIAIHTFSQKNFLTADIYSCKWFDAEKAIVYFKKAFGLKKIETEISQRGLQFPRT</sequence>
<evidence type="ECO:0000256" key="8">
    <source>
        <dbReference type="ARBA" id="ARBA00023270"/>
    </source>
</evidence>
<keyword evidence="8" id="KW-0704">Schiff base</keyword>
<keyword evidence="5" id="KW-0620">Polyamine biosynthesis</keyword>
<organism evidence="10 11">
    <name type="scientific">Candidatus Curtissbacteria bacterium RBG_16_39_7</name>
    <dbReference type="NCBI Taxonomy" id="1797707"/>
    <lineage>
        <taxon>Bacteria</taxon>
        <taxon>Candidatus Curtissiibacteriota</taxon>
    </lineage>
</organism>
<dbReference type="PANTHER" id="PTHR33866:SF2">
    <property type="entry name" value="S-ADENOSYLMETHIONINE DECARBOXYLASE PROENZYME"/>
    <property type="match status" value="1"/>
</dbReference>
<evidence type="ECO:0000256" key="5">
    <source>
        <dbReference type="ARBA" id="ARBA00023115"/>
    </source>
</evidence>
<proteinExistence type="predicted"/>
<dbReference type="AlphaFoldDB" id="A0A1F5G4A2"/>
<keyword evidence="2" id="KW-0210">Decarboxylase</keyword>
<evidence type="ECO:0000256" key="6">
    <source>
        <dbReference type="ARBA" id="ARBA00023145"/>
    </source>
</evidence>
<dbReference type="Pfam" id="PF02675">
    <property type="entry name" value="AdoMet_dc"/>
    <property type="match status" value="1"/>
</dbReference>
<evidence type="ECO:0000256" key="2">
    <source>
        <dbReference type="ARBA" id="ARBA00022793"/>
    </source>
</evidence>
<dbReference type="Gene3D" id="3.60.90.10">
    <property type="entry name" value="S-adenosylmethionine decarboxylase"/>
    <property type="match status" value="1"/>
</dbReference>
<gene>
    <name evidence="10" type="ORF">A2Z23_03075</name>
</gene>
<evidence type="ECO:0000313" key="10">
    <source>
        <dbReference type="EMBL" id="OGD86706.1"/>
    </source>
</evidence>
<evidence type="ECO:0000256" key="7">
    <source>
        <dbReference type="ARBA" id="ARBA00023239"/>
    </source>
</evidence>
<keyword evidence="7" id="KW-0456">Lyase</keyword>
<evidence type="ECO:0000256" key="4">
    <source>
        <dbReference type="ARBA" id="ARBA00023066"/>
    </source>
</evidence>
<dbReference type="GO" id="GO:0008295">
    <property type="term" value="P:spermidine biosynthetic process"/>
    <property type="evidence" value="ECO:0007669"/>
    <property type="project" value="UniProtKB-KW"/>
</dbReference>
<keyword evidence="4" id="KW-0745">Spermidine biosynthesis</keyword>
<comment type="caution">
    <text evidence="10">The sequence shown here is derived from an EMBL/GenBank/DDBJ whole genome shotgun (WGS) entry which is preliminary data.</text>
</comment>
<protein>
    <recommendedName>
        <fullName evidence="12">S-adenosylmethionine decarboxylase proenzyme</fullName>
    </recommendedName>
</protein>
<accession>A0A1F5G4A2</accession>
<dbReference type="Proteomes" id="UP000176628">
    <property type="component" value="Unassembled WGS sequence"/>
</dbReference>
<comment type="cofactor">
    <cofactor evidence="1">
        <name>pyruvate</name>
        <dbReference type="ChEBI" id="CHEBI:15361"/>
    </cofactor>
</comment>
<keyword evidence="9" id="KW-0670">Pyruvate</keyword>
<dbReference type="GO" id="GO:0005829">
    <property type="term" value="C:cytosol"/>
    <property type="evidence" value="ECO:0007669"/>
    <property type="project" value="TreeGrafter"/>
</dbReference>
<reference evidence="10 11" key="1">
    <citation type="journal article" date="2016" name="Nat. Commun.">
        <title>Thousands of microbial genomes shed light on interconnected biogeochemical processes in an aquifer system.</title>
        <authorList>
            <person name="Anantharaman K."/>
            <person name="Brown C.T."/>
            <person name="Hug L.A."/>
            <person name="Sharon I."/>
            <person name="Castelle C.J."/>
            <person name="Probst A.J."/>
            <person name="Thomas B.C."/>
            <person name="Singh A."/>
            <person name="Wilkins M.J."/>
            <person name="Karaoz U."/>
            <person name="Brodie E.L."/>
            <person name="Williams K.H."/>
            <person name="Hubbard S.S."/>
            <person name="Banfield J.F."/>
        </authorList>
    </citation>
    <scope>NUCLEOTIDE SEQUENCE [LARGE SCALE GENOMIC DNA]</scope>
</reference>
<evidence type="ECO:0000256" key="1">
    <source>
        <dbReference type="ARBA" id="ARBA00001928"/>
    </source>
</evidence>
<evidence type="ECO:0000313" key="11">
    <source>
        <dbReference type="Proteomes" id="UP000176628"/>
    </source>
</evidence>
<keyword evidence="6" id="KW-0865">Zymogen</keyword>
<dbReference type="EMBL" id="MFAV01000010">
    <property type="protein sequence ID" value="OGD86706.1"/>
    <property type="molecule type" value="Genomic_DNA"/>
</dbReference>
<keyword evidence="3" id="KW-0068">Autocatalytic cleavage</keyword>
<evidence type="ECO:0008006" key="12">
    <source>
        <dbReference type="Google" id="ProtNLM"/>
    </source>
</evidence>
<dbReference type="PANTHER" id="PTHR33866">
    <property type="entry name" value="S-ADENOSYLMETHIONINE DECARBOXYLASE PROENZYME"/>
    <property type="match status" value="1"/>
</dbReference>
<dbReference type="GO" id="GO:0004014">
    <property type="term" value="F:adenosylmethionine decarboxylase activity"/>
    <property type="evidence" value="ECO:0007669"/>
    <property type="project" value="InterPro"/>
</dbReference>
<dbReference type="InterPro" id="IPR003826">
    <property type="entry name" value="AdoMetDC_fam_prok"/>
</dbReference>